<evidence type="ECO:0000256" key="3">
    <source>
        <dbReference type="ARBA" id="ARBA00022516"/>
    </source>
</evidence>
<evidence type="ECO:0000259" key="11">
    <source>
        <dbReference type="PROSITE" id="PS50035"/>
    </source>
</evidence>
<keyword evidence="13" id="KW-1185">Reference proteome</keyword>
<feature type="domain" description="PLD phosphodiesterase" evidence="11">
    <location>
        <begin position="215"/>
        <end position="241"/>
    </location>
</feature>
<evidence type="ECO:0000313" key="13">
    <source>
        <dbReference type="Proteomes" id="UP001217417"/>
    </source>
</evidence>
<dbReference type="InterPro" id="IPR001736">
    <property type="entry name" value="PLipase_D/transphosphatidylase"/>
</dbReference>
<dbReference type="InterPro" id="IPR016270">
    <property type="entry name" value="PGS1"/>
</dbReference>
<comment type="similarity">
    <text evidence="2 10">Belongs to the CDP-alcohol phosphatidyltransferase class-II family.</text>
</comment>
<dbReference type="GO" id="GO:0005739">
    <property type="term" value="C:mitochondrion"/>
    <property type="evidence" value="ECO:0007669"/>
    <property type="project" value="UniProtKB-SubCell"/>
</dbReference>
<evidence type="ECO:0000256" key="1">
    <source>
        <dbReference type="ARBA" id="ARBA00005042"/>
    </source>
</evidence>
<dbReference type="GeneID" id="80882293"/>
<comment type="caution">
    <text evidence="12">The sequence shown here is derived from an EMBL/GenBank/DDBJ whole genome shotgun (WGS) entry which is preliminary data.</text>
</comment>
<name>A0AAD7QVV7_9ASCO</name>
<comment type="function">
    <text evidence="10">Functions in the biosynthesis of the anionic phospholipids phosphatidylglycerol and cardiolipin.</text>
</comment>
<evidence type="ECO:0000313" key="12">
    <source>
        <dbReference type="EMBL" id="KAJ8102243.1"/>
    </source>
</evidence>
<comment type="catalytic activity">
    <reaction evidence="9 10">
        <text>a CDP-1,2-diacyl-sn-glycerol + sn-glycerol 3-phosphate = a 1,2-diacyl-sn-glycero-3-phospho-(1'-sn-glycero-3'-phosphate) + CMP + H(+)</text>
        <dbReference type="Rhea" id="RHEA:12593"/>
        <dbReference type="ChEBI" id="CHEBI:15378"/>
        <dbReference type="ChEBI" id="CHEBI:57597"/>
        <dbReference type="ChEBI" id="CHEBI:58332"/>
        <dbReference type="ChEBI" id="CHEBI:60110"/>
        <dbReference type="ChEBI" id="CHEBI:60377"/>
        <dbReference type="EC" id="2.7.8.5"/>
    </reaction>
</comment>
<protein>
    <recommendedName>
        <fullName evidence="10">CDP-diacylglycerol--glycerol-3-phosphate 3-phosphatidyltransferase</fullName>
        <ecNumber evidence="10">2.7.8.5</ecNumber>
    </recommendedName>
</protein>
<keyword evidence="4 10" id="KW-0808">Transferase</keyword>
<keyword evidence="6 10" id="KW-0443">Lipid metabolism</keyword>
<accession>A0AAD7QVV7</accession>
<dbReference type="PANTHER" id="PTHR12586:SF1">
    <property type="entry name" value="CDP-DIACYLGLYCEROL--GLYCEROL-3-PHOSPHATE 3-PHOSPHATIDYLTRANSFERASE, MITOCHONDRIAL"/>
    <property type="match status" value="1"/>
</dbReference>
<evidence type="ECO:0000256" key="5">
    <source>
        <dbReference type="ARBA" id="ARBA00022737"/>
    </source>
</evidence>
<proteinExistence type="inferred from homology"/>
<keyword evidence="10" id="KW-0067">ATP-binding</keyword>
<dbReference type="RefSeq" id="XP_056045693.1">
    <property type="nucleotide sequence ID" value="XM_056187127.1"/>
</dbReference>
<evidence type="ECO:0000256" key="9">
    <source>
        <dbReference type="ARBA" id="ARBA00048586"/>
    </source>
</evidence>
<reference evidence="12" key="1">
    <citation type="submission" date="2023-03" db="EMBL/GenBank/DDBJ databases">
        <title>Near-Complete genome sequence of Lipomyces tetrasporous NRRL Y-64009, an oleaginous yeast capable of growing on lignocellulosic hydrolysates.</title>
        <authorList>
            <consortium name="Lawrence Berkeley National Laboratory"/>
            <person name="Jagtap S.S."/>
            <person name="Liu J.-J."/>
            <person name="Walukiewicz H.E."/>
            <person name="Pangilinan J."/>
            <person name="Lipzen A."/>
            <person name="Ahrendt S."/>
            <person name="Koriabine M."/>
            <person name="Cobaugh K."/>
            <person name="Salamov A."/>
            <person name="Yoshinaga Y."/>
            <person name="Ng V."/>
            <person name="Daum C."/>
            <person name="Grigoriev I.V."/>
            <person name="Slininger P.J."/>
            <person name="Dien B.S."/>
            <person name="Jin Y.-S."/>
            <person name="Rao C.V."/>
        </authorList>
    </citation>
    <scope>NUCLEOTIDE SEQUENCE</scope>
    <source>
        <strain evidence="12">NRRL Y-64009</strain>
    </source>
</reference>
<keyword evidence="10" id="KW-0547">Nucleotide-binding</keyword>
<dbReference type="PROSITE" id="PS50035">
    <property type="entry name" value="PLD"/>
    <property type="match status" value="1"/>
</dbReference>
<dbReference type="PANTHER" id="PTHR12586">
    <property type="entry name" value="CDP-DIACYLGLYCEROL--SERINE O-PHOSPHATIDYLTRANSFERASE"/>
    <property type="match status" value="1"/>
</dbReference>
<dbReference type="InterPro" id="IPR025202">
    <property type="entry name" value="PLD-like_dom"/>
</dbReference>
<evidence type="ECO:0000256" key="2">
    <source>
        <dbReference type="ARBA" id="ARBA00010682"/>
    </source>
</evidence>
<dbReference type="AlphaFoldDB" id="A0AAD7QVV7"/>
<organism evidence="12 13">
    <name type="scientific">Lipomyces tetrasporus</name>
    <dbReference type="NCBI Taxonomy" id="54092"/>
    <lineage>
        <taxon>Eukaryota</taxon>
        <taxon>Fungi</taxon>
        <taxon>Dikarya</taxon>
        <taxon>Ascomycota</taxon>
        <taxon>Saccharomycotina</taxon>
        <taxon>Lipomycetes</taxon>
        <taxon>Lipomycetales</taxon>
        <taxon>Lipomycetaceae</taxon>
        <taxon>Lipomyces</taxon>
    </lineage>
</organism>
<evidence type="ECO:0000256" key="4">
    <source>
        <dbReference type="ARBA" id="ARBA00022679"/>
    </source>
</evidence>
<keyword evidence="10" id="KW-0496">Mitochondrion</keyword>
<evidence type="ECO:0000256" key="10">
    <source>
        <dbReference type="RuleBase" id="RU365024"/>
    </source>
</evidence>
<dbReference type="GO" id="GO:0005524">
    <property type="term" value="F:ATP binding"/>
    <property type="evidence" value="ECO:0007669"/>
    <property type="project" value="UniProtKB-KW"/>
</dbReference>
<dbReference type="CDD" id="cd09135">
    <property type="entry name" value="PLDc_PGS1_euk_1"/>
    <property type="match status" value="1"/>
</dbReference>
<dbReference type="GO" id="GO:0008444">
    <property type="term" value="F:CDP-diacylglycerol-glycerol-3-phosphate 3-phosphatidyltransferase activity"/>
    <property type="evidence" value="ECO:0007669"/>
    <property type="project" value="UniProtKB-EC"/>
</dbReference>
<dbReference type="SUPFAM" id="SSF56024">
    <property type="entry name" value="Phospholipase D/nuclease"/>
    <property type="match status" value="2"/>
</dbReference>
<dbReference type="SMART" id="SM00155">
    <property type="entry name" value="PLDc"/>
    <property type="match status" value="2"/>
</dbReference>
<dbReference type="EMBL" id="JARPMG010000003">
    <property type="protein sequence ID" value="KAJ8102243.1"/>
    <property type="molecule type" value="Genomic_DNA"/>
</dbReference>
<keyword evidence="3 10" id="KW-0444">Lipid biosynthesis</keyword>
<evidence type="ECO:0000256" key="7">
    <source>
        <dbReference type="ARBA" id="ARBA00023209"/>
    </source>
</evidence>
<comment type="pathway">
    <text evidence="1 10">Phospholipid metabolism; phosphatidylglycerol biosynthesis; phosphatidylglycerol from CDP-diacylglycerol: step 1/2.</text>
</comment>
<keyword evidence="5" id="KW-0677">Repeat</keyword>
<dbReference type="EC" id="2.7.8.5" evidence="10"/>
<evidence type="ECO:0000256" key="8">
    <source>
        <dbReference type="ARBA" id="ARBA00023264"/>
    </source>
</evidence>
<sequence length="558" mass="62201">MFARPAPLPFTRSTSGLASRIYRYHPSSAIPRSSRFVTPALTAVRARGMSLFSSSASATSGAAASLALSTAGMAVATLHPGIRKLMKNLDDLAPRFFLKRGQIDILKTPDEFYTVLKQKIASAKKRVFLATLYIGTTEHELIDVLRTALLNNPDLQVFLLMDALRGTREAPNASSASLMANLVAEFGDRVEVRLFHTPNLRGMKKAMIPQRINEGWGLQHMKLYGFDDEIILSGANLSHDYFTNRQDRYFLFRSADITNYYKRIYDAVGSLSYALSADDSQSGFRLSWPSTNPAPEPTKRALKFVKVATRILTPLIRSSRTDTSGELGLEDASTVTVLYPVSQFTPLLSPNTSTESPAIQHLLDVVKTDHFSWTFTAGYFNIHPDYRDKLLSSMPREGTIITAAPEANGFYKSAGISGYLPPAYTVLAKDFVKEVARRHKSDKIHLLEWQNGVLNQPGGWTYHAKGIWISPPEADPSQERPCITVIGSSNFTRRSHALDLESNVIIITRDEELRSKMYNEIQHLKQFTREMNEENFKSNDRRVGWGVKAALAVLGGML</sequence>
<dbReference type="CDD" id="cd09137">
    <property type="entry name" value="PLDc_PGS1_euk_2"/>
    <property type="match status" value="1"/>
</dbReference>
<comment type="subcellular location">
    <subcellularLocation>
        <location evidence="10">Mitochondrion</location>
    </subcellularLocation>
</comment>
<keyword evidence="8 10" id="KW-1208">Phospholipid metabolism</keyword>
<dbReference type="Pfam" id="PF13091">
    <property type="entry name" value="PLDc_2"/>
    <property type="match status" value="1"/>
</dbReference>
<evidence type="ECO:0000256" key="6">
    <source>
        <dbReference type="ARBA" id="ARBA00023098"/>
    </source>
</evidence>
<dbReference type="Proteomes" id="UP001217417">
    <property type="component" value="Unassembled WGS sequence"/>
</dbReference>
<dbReference type="Gene3D" id="3.30.870.10">
    <property type="entry name" value="Endonuclease Chain A"/>
    <property type="match status" value="2"/>
</dbReference>
<gene>
    <name evidence="12" type="ORF">POJ06DRAFT_249178</name>
</gene>
<dbReference type="GO" id="GO:0032049">
    <property type="term" value="P:cardiolipin biosynthetic process"/>
    <property type="evidence" value="ECO:0007669"/>
    <property type="project" value="InterPro"/>
</dbReference>
<keyword evidence="7 10" id="KW-0594">Phospholipid biosynthesis</keyword>